<sequence>MRTSTYRLICLCTVANFINSADRAILPIAIIQMADEFGWSLSWQGWILSSFSYGYITSQIIGTTAASRFGAGNVLTLSVLVWSLSMFITPFIASNCFLLILFRVLLGFGEGLGLPMIFQLFAGNVPVSERSKAFGYLISAGTVGQTVSALIAPHIYWPWMFYKFGTFGIIWTYFWFNFYYRSFDESRMNKLNIVESGNNGTNSEIEAPLIVTTTGNGNGKFTNSNRRFSEWTRFVSYWPLWAIYIAHFAMNWSNYIIMQWFPSYLSRYLGADSKSLSLTAVPYIMNSIAGIGAGHMADNLISERKWTILSVRRLMTGLGLFGAGLCMLCFISVKSLLPAILIICAAMSFCALNSAGHLSNHSDIAPNHAGITFAISNTIATIPGLLCGPLTAELVVQSQGRWMPVFVLAAAINFVGAVVYASQSSASLII</sequence>
<gene>
    <name evidence="7" type="ORF">RDWZM_003998</name>
</gene>
<dbReference type="CDD" id="cd17380">
    <property type="entry name" value="MFS_SLC17A9_like"/>
    <property type="match status" value="1"/>
</dbReference>
<evidence type="ECO:0000256" key="1">
    <source>
        <dbReference type="ARBA" id="ARBA00004141"/>
    </source>
</evidence>
<feature type="transmembrane region" description="Helical" evidence="5">
    <location>
        <begin position="161"/>
        <end position="180"/>
    </location>
</feature>
<feature type="domain" description="Major facilitator superfamily (MFS) profile" evidence="6">
    <location>
        <begin position="8"/>
        <end position="428"/>
    </location>
</feature>
<dbReference type="SUPFAM" id="SSF103473">
    <property type="entry name" value="MFS general substrate transporter"/>
    <property type="match status" value="1"/>
</dbReference>
<keyword evidence="4 5" id="KW-0472">Membrane</keyword>
<comment type="caution">
    <text evidence="7">The sequence shown here is derived from an EMBL/GenBank/DDBJ whole genome shotgun (WGS) entry which is preliminary data.</text>
</comment>
<comment type="subcellular location">
    <subcellularLocation>
        <location evidence="1">Membrane</location>
        <topology evidence="1">Multi-pass membrane protein</topology>
    </subcellularLocation>
</comment>
<dbReference type="InterPro" id="IPR036259">
    <property type="entry name" value="MFS_trans_sf"/>
</dbReference>
<feature type="transmembrane region" description="Helical" evidence="5">
    <location>
        <begin position="99"/>
        <end position="121"/>
    </location>
</feature>
<feature type="transmembrane region" description="Helical" evidence="5">
    <location>
        <begin position="314"/>
        <end position="333"/>
    </location>
</feature>
<dbReference type="InterPro" id="IPR020846">
    <property type="entry name" value="MFS_dom"/>
</dbReference>
<dbReference type="PANTHER" id="PTHR11662:SF40">
    <property type="entry name" value="MAJOR FACILITATOR SUPERFAMILY (MFS) PROFILE DOMAIN-CONTAINING PROTEIN"/>
    <property type="match status" value="1"/>
</dbReference>
<feature type="transmembrane region" description="Helical" evidence="5">
    <location>
        <begin position="74"/>
        <end position="93"/>
    </location>
</feature>
<organism evidence="7 8">
    <name type="scientific">Blomia tropicalis</name>
    <name type="common">Mite</name>
    <dbReference type="NCBI Taxonomy" id="40697"/>
    <lineage>
        <taxon>Eukaryota</taxon>
        <taxon>Metazoa</taxon>
        <taxon>Ecdysozoa</taxon>
        <taxon>Arthropoda</taxon>
        <taxon>Chelicerata</taxon>
        <taxon>Arachnida</taxon>
        <taxon>Acari</taxon>
        <taxon>Acariformes</taxon>
        <taxon>Sarcoptiformes</taxon>
        <taxon>Astigmata</taxon>
        <taxon>Glycyphagoidea</taxon>
        <taxon>Echimyopodidae</taxon>
        <taxon>Blomia</taxon>
    </lineage>
</organism>
<feature type="transmembrane region" description="Helical" evidence="5">
    <location>
        <begin position="234"/>
        <end position="255"/>
    </location>
</feature>
<feature type="transmembrane region" description="Helical" evidence="5">
    <location>
        <begin position="403"/>
        <end position="421"/>
    </location>
</feature>
<evidence type="ECO:0000259" key="6">
    <source>
        <dbReference type="PROSITE" id="PS50850"/>
    </source>
</evidence>
<dbReference type="OrthoDB" id="2250022at2759"/>
<feature type="transmembrane region" description="Helical" evidence="5">
    <location>
        <begin position="370"/>
        <end position="391"/>
    </location>
</feature>
<feature type="transmembrane region" description="Helical" evidence="5">
    <location>
        <begin position="133"/>
        <end position="155"/>
    </location>
</feature>
<accession>A0A9Q0MG95</accession>
<keyword evidence="8" id="KW-1185">Reference proteome</keyword>
<dbReference type="AlphaFoldDB" id="A0A9Q0MG95"/>
<dbReference type="EMBL" id="JAPWDV010000001">
    <property type="protein sequence ID" value="KAJ6225453.1"/>
    <property type="molecule type" value="Genomic_DNA"/>
</dbReference>
<keyword evidence="3 5" id="KW-1133">Transmembrane helix</keyword>
<dbReference type="InterPro" id="IPR011701">
    <property type="entry name" value="MFS"/>
</dbReference>
<dbReference type="PROSITE" id="PS50850">
    <property type="entry name" value="MFS"/>
    <property type="match status" value="1"/>
</dbReference>
<dbReference type="Gene3D" id="1.20.1250.20">
    <property type="entry name" value="MFS general substrate transporter like domains"/>
    <property type="match status" value="2"/>
</dbReference>
<dbReference type="GO" id="GO:0006820">
    <property type="term" value="P:monoatomic anion transport"/>
    <property type="evidence" value="ECO:0007669"/>
    <property type="project" value="TreeGrafter"/>
</dbReference>
<name>A0A9Q0MG95_BLOTA</name>
<keyword evidence="2 5" id="KW-0812">Transmembrane</keyword>
<dbReference type="OMA" id="FYKHPKD"/>
<feature type="transmembrane region" description="Helical" evidence="5">
    <location>
        <begin position="339"/>
        <end position="358"/>
    </location>
</feature>
<dbReference type="Pfam" id="PF07690">
    <property type="entry name" value="MFS_1"/>
    <property type="match status" value="1"/>
</dbReference>
<dbReference type="GO" id="GO:0015291">
    <property type="term" value="F:secondary active transmembrane transporter activity"/>
    <property type="evidence" value="ECO:0007669"/>
    <property type="project" value="UniProtKB-ARBA"/>
</dbReference>
<dbReference type="PANTHER" id="PTHR11662">
    <property type="entry name" value="SOLUTE CARRIER FAMILY 17"/>
    <property type="match status" value="1"/>
</dbReference>
<evidence type="ECO:0000313" key="7">
    <source>
        <dbReference type="EMBL" id="KAJ6225453.1"/>
    </source>
</evidence>
<evidence type="ECO:0000256" key="2">
    <source>
        <dbReference type="ARBA" id="ARBA00022692"/>
    </source>
</evidence>
<dbReference type="GO" id="GO:0016020">
    <property type="term" value="C:membrane"/>
    <property type="evidence" value="ECO:0007669"/>
    <property type="project" value="UniProtKB-SubCell"/>
</dbReference>
<evidence type="ECO:0000313" key="8">
    <source>
        <dbReference type="Proteomes" id="UP001142055"/>
    </source>
</evidence>
<proteinExistence type="predicted"/>
<dbReference type="FunFam" id="1.20.1250.20:FF:000452">
    <property type="entry name" value="sialin-like isoform X1"/>
    <property type="match status" value="1"/>
</dbReference>
<evidence type="ECO:0000256" key="5">
    <source>
        <dbReference type="SAM" id="Phobius"/>
    </source>
</evidence>
<feature type="transmembrane region" description="Helical" evidence="5">
    <location>
        <begin position="275"/>
        <end position="293"/>
    </location>
</feature>
<reference evidence="7" key="1">
    <citation type="submission" date="2022-12" db="EMBL/GenBank/DDBJ databases">
        <title>Genome assemblies of Blomia tropicalis.</title>
        <authorList>
            <person name="Cui Y."/>
        </authorList>
    </citation>
    <scope>NUCLEOTIDE SEQUENCE</scope>
    <source>
        <tissue evidence="7">Adult mites</tissue>
    </source>
</reference>
<dbReference type="InterPro" id="IPR050382">
    <property type="entry name" value="MFS_Na/Anion_cotransporter"/>
</dbReference>
<evidence type="ECO:0000256" key="4">
    <source>
        <dbReference type="ARBA" id="ARBA00023136"/>
    </source>
</evidence>
<dbReference type="Proteomes" id="UP001142055">
    <property type="component" value="Chromosome 1"/>
</dbReference>
<evidence type="ECO:0000256" key="3">
    <source>
        <dbReference type="ARBA" id="ARBA00022989"/>
    </source>
</evidence>
<dbReference type="InterPro" id="IPR044777">
    <property type="entry name" value="SLC17A9-like"/>
</dbReference>
<protein>
    <recommendedName>
        <fullName evidence="6">Major facilitator superfamily (MFS) profile domain-containing protein</fullName>
    </recommendedName>
</protein>